<dbReference type="Gene3D" id="1.10.510.10">
    <property type="entry name" value="Transferase(Phosphotransferase) domain 1"/>
    <property type="match status" value="1"/>
</dbReference>
<evidence type="ECO:0000259" key="9">
    <source>
        <dbReference type="PROSITE" id="PS50011"/>
    </source>
</evidence>
<dbReference type="eggNOG" id="KOG0574">
    <property type="taxonomic scope" value="Eukaryota"/>
</dbReference>
<feature type="region of interest" description="Disordered" evidence="8">
    <location>
        <begin position="328"/>
        <end position="391"/>
    </location>
</feature>
<evidence type="ECO:0000256" key="7">
    <source>
        <dbReference type="PROSITE-ProRule" id="PRU10141"/>
    </source>
</evidence>
<evidence type="ECO:0000313" key="10">
    <source>
        <dbReference type="EMBL" id="KCV72453.1"/>
    </source>
</evidence>
<dbReference type="InterPro" id="IPR000719">
    <property type="entry name" value="Prot_kinase_dom"/>
</dbReference>
<evidence type="ECO:0000256" key="5">
    <source>
        <dbReference type="ARBA" id="ARBA00022777"/>
    </source>
</evidence>
<dbReference type="PANTHER" id="PTHR48012">
    <property type="entry name" value="STERILE20-LIKE KINASE, ISOFORM B-RELATED"/>
    <property type="match status" value="1"/>
</dbReference>
<evidence type="ECO:0000313" key="11">
    <source>
        <dbReference type="Proteomes" id="UP000030693"/>
    </source>
</evidence>
<evidence type="ECO:0000256" key="8">
    <source>
        <dbReference type="SAM" id="MobiDB-lite"/>
    </source>
</evidence>
<dbReference type="InterPro" id="IPR017441">
    <property type="entry name" value="Protein_kinase_ATP_BS"/>
</dbReference>
<dbReference type="AlphaFoldDB" id="A0A058ZEW4"/>
<proteinExistence type="predicted"/>
<dbReference type="PANTHER" id="PTHR48012:SF2">
    <property type="entry name" value="STERILE20-LIKE KINASE, ISOFORM B"/>
    <property type="match status" value="1"/>
</dbReference>
<dbReference type="GO" id="GO:0005524">
    <property type="term" value="F:ATP binding"/>
    <property type="evidence" value="ECO:0007669"/>
    <property type="project" value="UniProtKB-UniRule"/>
</dbReference>
<dbReference type="OrthoDB" id="8693905at2759"/>
<dbReference type="EMBL" id="KB932201">
    <property type="protein sequence ID" value="KCV72453.1"/>
    <property type="molecule type" value="Genomic_DNA"/>
</dbReference>
<reference evidence="10" key="1">
    <citation type="submission" date="2013-04" db="EMBL/GenBank/DDBJ databases">
        <title>The Genome Sequence of Fonticula alba ATCC 38817.</title>
        <authorList>
            <consortium name="The Broad Institute Genomics Platform"/>
            <person name="Russ C."/>
            <person name="Cuomo C."/>
            <person name="Burger G."/>
            <person name="Gray M.W."/>
            <person name="Holland P.W.H."/>
            <person name="King N."/>
            <person name="Lang F.B.F."/>
            <person name="Roger A.J."/>
            <person name="Ruiz-Trillo I."/>
            <person name="Brown M."/>
            <person name="Walker B."/>
            <person name="Young S."/>
            <person name="Zeng Q."/>
            <person name="Gargeya S."/>
            <person name="Fitzgerald M."/>
            <person name="Haas B."/>
            <person name="Abouelleil A."/>
            <person name="Allen A.W."/>
            <person name="Alvarado L."/>
            <person name="Arachchi H.M."/>
            <person name="Berlin A.M."/>
            <person name="Chapman S.B."/>
            <person name="Gainer-Dewar J."/>
            <person name="Goldberg J."/>
            <person name="Griggs A."/>
            <person name="Gujja S."/>
            <person name="Hansen M."/>
            <person name="Howarth C."/>
            <person name="Imamovic A."/>
            <person name="Ireland A."/>
            <person name="Larimer J."/>
            <person name="McCowan C."/>
            <person name="Murphy C."/>
            <person name="Pearson M."/>
            <person name="Poon T.W."/>
            <person name="Priest M."/>
            <person name="Roberts A."/>
            <person name="Saif S."/>
            <person name="Shea T."/>
            <person name="Sisk P."/>
            <person name="Sykes S."/>
            <person name="Wortman J."/>
            <person name="Nusbaum C."/>
            <person name="Birren B."/>
        </authorList>
    </citation>
    <scope>NUCLEOTIDE SEQUENCE [LARGE SCALE GENOMIC DNA]</scope>
    <source>
        <strain evidence="10">ATCC 38817</strain>
    </source>
</reference>
<dbReference type="InterPro" id="IPR011009">
    <property type="entry name" value="Kinase-like_dom_sf"/>
</dbReference>
<dbReference type="PROSITE" id="PS00107">
    <property type="entry name" value="PROTEIN_KINASE_ATP"/>
    <property type="match status" value="1"/>
</dbReference>
<dbReference type="GO" id="GO:0004674">
    <property type="term" value="F:protein serine/threonine kinase activity"/>
    <property type="evidence" value="ECO:0007669"/>
    <property type="project" value="UniProtKB-KW"/>
</dbReference>
<dbReference type="STRING" id="691883.A0A058ZEW4"/>
<dbReference type="OMA" id="CDAMKIT"/>
<evidence type="ECO:0000256" key="4">
    <source>
        <dbReference type="ARBA" id="ARBA00022741"/>
    </source>
</evidence>
<feature type="binding site" evidence="7">
    <location>
        <position position="81"/>
    </location>
    <ligand>
        <name>ATP</name>
        <dbReference type="ChEBI" id="CHEBI:30616"/>
    </ligand>
</feature>
<dbReference type="FunFam" id="3.30.200.20:FF:000040">
    <property type="entry name" value="Dual specificity mitogen-activated protein kinase kinase"/>
    <property type="match status" value="1"/>
</dbReference>
<evidence type="ECO:0000256" key="1">
    <source>
        <dbReference type="ARBA" id="ARBA00012513"/>
    </source>
</evidence>
<feature type="domain" description="Protein kinase" evidence="9">
    <location>
        <begin position="52"/>
        <end position="304"/>
    </location>
</feature>
<keyword evidence="5 10" id="KW-0418">Kinase</keyword>
<sequence>MFKNLISKTITKLTAPGGDRNLLVDDSDISPEEPSYFSLTDEELTQDPDTVFTMLEKLGEGSYGFVHKATHNASGHIVAIKRVAVEDNDFESLVKEIQIMNGCRSKYIVQFYGSYFKDQHLWIVIEYCGAGAVSDVMRIHRSPLTEKQIAVICRDALNGLVYLHGLRKIHRDIKAGNILLNSQGVAKLADFGVTGQLSDDMVKRNTVIGTPFWMAPEVIEEVGYNELADVWSLGITLIEMADGFPPYHKINPMRAVFLIPTKPPPTVSDPSKFSPAFNDFVASCLVKSPAQRPSAESLLSHEFITQCPPRAVLNELVQSTLERISEAGGLNNLGGEDDSDGESYDGVVNTVVPSRGRGASRFDDSGDSDSDSDSDDYDSSTTQFNGRPAYDTMIVNSDTTNFGTMQDHGTMVSMNKTGAGADDDEPYFMKITRERAAEAAALAARAEEQKKATPQQSQKSMQELLAAVNSGRCQ</sequence>
<dbReference type="CDD" id="cd06612">
    <property type="entry name" value="STKc_MST1_2"/>
    <property type="match status" value="1"/>
</dbReference>
<evidence type="ECO:0000256" key="2">
    <source>
        <dbReference type="ARBA" id="ARBA00022527"/>
    </source>
</evidence>
<dbReference type="PROSITE" id="PS50011">
    <property type="entry name" value="PROTEIN_KINASE_DOM"/>
    <property type="match status" value="1"/>
</dbReference>
<keyword evidence="6 7" id="KW-0067">ATP-binding</keyword>
<dbReference type="InterPro" id="IPR050629">
    <property type="entry name" value="STE20/SPS1-PAK"/>
</dbReference>
<dbReference type="GeneID" id="20524770"/>
<keyword evidence="3" id="KW-0808">Transferase</keyword>
<dbReference type="SUPFAM" id="SSF56112">
    <property type="entry name" value="Protein kinase-like (PK-like)"/>
    <property type="match status" value="1"/>
</dbReference>
<accession>A0A058ZEW4</accession>
<dbReference type="EC" id="2.7.11.1" evidence="1"/>
<dbReference type="FunFam" id="1.10.510.10:FF:001091">
    <property type="entry name" value="STE family protein kinase"/>
    <property type="match status" value="1"/>
</dbReference>
<gene>
    <name evidence="10" type="ORF">H696_00045</name>
</gene>
<dbReference type="SMART" id="SM00220">
    <property type="entry name" value="S_TKc"/>
    <property type="match status" value="1"/>
</dbReference>
<feature type="region of interest" description="Disordered" evidence="8">
    <location>
        <begin position="446"/>
        <end position="474"/>
    </location>
</feature>
<protein>
    <recommendedName>
        <fullName evidence="1">non-specific serine/threonine protein kinase</fullName>
        <ecNumber evidence="1">2.7.11.1</ecNumber>
    </recommendedName>
</protein>
<evidence type="ECO:0000256" key="6">
    <source>
        <dbReference type="ARBA" id="ARBA00022840"/>
    </source>
</evidence>
<dbReference type="Pfam" id="PF00069">
    <property type="entry name" value="Pkinase"/>
    <property type="match status" value="1"/>
</dbReference>
<name>A0A058ZEW4_FONAL</name>
<feature type="compositionally biased region" description="Acidic residues" evidence="8">
    <location>
        <begin position="365"/>
        <end position="378"/>
    </location>
</feature>
<dbReference type="Proteomes" id="UP000030693">
    <property type="component" value="Unassembled WGS sequence"/>
</dbReference>
<organism evidence="10">
    <name type="scientific">Fonticula alba</name>
    <name type="common">Slime mold</name>
    <dbReference type="NCBI Taxonomy" id="691883"/>
    <lineage>
        <taxon>Eukaryota</taxon>
        <taxon>Rotosphaerida</taxon>
        <taxon>Fonticulaceae</taxon>
        <taxon>Fonticula</taxon>
    </lineage>
</organism>
<evidence type="ECO:0000256" key="3">
    <source>
        <dbReference type="ARBA" id="ARBA00022679"/>
    </source>
</evidence>
<keyword evidence="4 7" id="KW-0547">Nucleotide-binding</keyword>
<dbReference type="RefSeq" id="XP_009492154.1">
    <property type="nucleotide sequence ID" value="XM_009493879.1"/>
</dbReference>
<keyword evidence="2" id="KW-0723">Serine/threonine-protein kinase</keyword>
<dbReference type="GO" id="GO:0005737">
    <property type="term" value="C:cytoplasm"/>
    <property type="evidence" value="ECO:0007669"/>
    <property type="project" value="TreeGrafter"/>
</dbReference>
<keyword evidence="11" id="KW-1185">Reference proteome</keyword>
<feature type="compositionally biased region" description="Polar residues" evidence="8">
    <location>
        <begin position="452"/>
        <end position="461"/>
    </location>
</feature>